<accession>A0A8H7QTX9</accession>
<organism evidence="1 2">
    <name type="scientific">Mucor saturninus</name>
    <dbReference type="NCBI Taxonomy" id="64648"/>
    <lineage>
        <taxon>Eukaryota</taxon>
        <taxon>Fungi</taxon>
        <taxon>Fungi incertae sedis</taxon>
        <taxon>Mucoromycota</taxon>
        <taxon>Mucoromycotina</taxon>
        <taxon>Mucoromycetes</taxon>
        <taxon>Mucorales</taxon>
        <taxon>Mucorineae</taxon>
        <taxon>Mucoraceae</taxon>
        <taxon>Mucor</taxon>
    </lineage>
</organism>
<reference evidence="1" key="1">
    <citation type="submission" date="2020-12" db="EMBL/GenBank/DDBJ databases">
        <title>Metabolic potential, ecology and presence of endohyphal bacteria is reflected in genomic diversity of Mucoromycotina.</title>
        <authorList>
            <person name="Muszewska A."/>
            <person name="Okrasinska A."/>
            <person name="Steczkiewicz K."/>
            <person name="Drgas O."/>
            <person name="Orlowska M."/>
            <person name="Perlinska-Lenart U."/>
            <person name="Aleksandrzak-Piekarczyk T."/>
            <person name="Szatraj K."/>
            <person name="Zielenkiewicz U."/>
            <person name="Pilsyk S."/>
            <person name="Malc E."/>
            <person name="Mieczkowski P."/>
            <person name="Kruszewska J.S."/>
            <person name="Biernat P."/>
            <person name="Pawlowska J."/>
        </authorList>
    </citation>
    <scope>NUCLEOTIDE SEQUENCE</scope>
    <source>
        <strain evidence="1">WA0000017839</strain>
    </source>
</reference>
<evidence type="ECO:0000313" key="1">
    <source>
        <dbReference type="EMBL" id="KAG2198589.1"/>
    </source>
</evidence>
<proteinExistence type="predicted"/>
<name>A0A8H7QTX9_9FUNG</name>
<protein>
    <submittedName>
        <fullName evidence="1">Uncharacterized protein</fullName>
    </submittedName>
</protein>
<dbReference type="AlphaFoldDB" id="A0A8H7QTX9"/>
<keyword evidence="2" id="KW-1185">Reference proteome</keyword>
<sequence length="183" mass="20889">MGEVCQLQCRVCQKVFPKFDQRGFRNAGFTAHQNRCTEKDYLLNNPVPKKQTSPKQRLILPAPSISVPISTYTIPSTLSPIDITTAQKNVSMFQYRQHLHQFPQSHQTGTEHNEDGSYTTKTNRTENLGISLFPSGNYSYSRTPNNEMFYPVTHCGYCNPEFGLHQSSCSFLSQILHQQRPPM</sequence>
<dbReference type="EMBL" id="JAEPRD010000108">
    <property type="protein sequence ID" value="KAG2198589.1"/>
    <property type="molecule type" value="Genomic_DNA"/>
</dbReference>
<evidence type="ECO:0000313" key="2">
    <source>
        <dbReference type="Proteomes" id="UP000603453"/>
    </source>
</evidence>
<dbReference type="Proteomes" id="UP000603453">
    <property type="component" value="Unassembled WGS sequence"/>
</dbReference>
<dbReference type="OrthoDB" id="2275486at2759"/>
<gene>
    <name evidence="1" type="ORF">INT47_001036</name>
</gene>
<comment type="caution">
    <text evidence="1">The sequence shown here is derived from an EMBL/GenBank/DDBJ whole genome shotgun (WGS) entry which is preliminary data.</text>
</comment>